<organism evidence="1 2">
    <name type="scientific">Ficus carica</name>
    <name type="common">Common fig</name>
    <dbReference type="NCBI Taxonomy" id="3494"/>
    <lineage>
        <taxon>Eukaryota</taxon>
        <taxon>Viridiplantae</taxon>
        <taxon>Streptophyta</taxon>
        <taxon>Embryophyta</taxon>
        <taxon>Tracheophyta</taxon>
        <taxon>Spermatophyta</taxon>
        <taxon>Magnoliopsida</taxon>
        <taxon>eudicotyledons</taxon>
        <taxon>Gunneridae</taxon>
        <taxon>Pentapetalae</taxon>
        <taxon>rosids</taxon>
        <taxon>fabids</taxon>
        <taxon>Rosales</taxon>
        <taxon>Moraceae</taxon>
        <taxon>Ficeae</taxon>
        <taxon>Ficus</taxon>
    </lineage>
</organism>
<dbReference type="EMBL" id="BTGU01022003">
    <property type="protein sequence ID" value="GMN75230.1"/>
    <property type="molecule type" value="Genomic_DNA"/>
</dbReference>
<reference evidence="1" key="1">
    <citation type="submission" date="2023-07" db="EMBL/GenBank/DDBJ databases">
        <title>draft genome sequence of fig (Ficus carica).</title>
        <authorList>
            <person name="Takahashi T."/>
            <person name="Nishimura K."/>
        </authorList>
    </citation>
    <scope>NUCLEOTIDE SEQUENCE</scope>
</reference>
<gene>
    <name evidence="1" type="ORF">TIFTF001_056754</name>
</gene>
<dbReference type="AlphaFoldDB" id="A0AA88JI30"/>
<proteinExistence type="predicted"/>
<keyword evidence="2" id="KW-1185">Reference proteome</keyword>
<evidence type="ECO:0000313" key="2">
    <source>
        <dbReference type="Proteomes" id="UP001187192"/>
    </source>
</evidence>
<sequence length="24" mass="2835">MGGKYGAKNEIVKWRLEENQSKIR</sequence>
<evidence type="ECO:0000313" key="1">
    <source>
        <dbReference type="EMBL" id="GMN75230.1"/>
    </source>
</evidence>
<feature type="non-terminal residue" evidence="1">
    <location>
        <position position="24"/>
    </location>
</feature>
<accession>A0AA88JI30</accession>
<protein>
    <submittedName>
        <fullName evidence="1">Uncharacterized protein</fullName>
    </submittedName>
</protein>
<comment type="caution">
    <text evidence="1">The sequence shown here is derived from an EMBL/GenBank/DDBJ whole genome shotgun (WGS) entry which is preliminary data.</text>
</comment>
<dbReference type="Proteomes" id="UP001187192">
    <property type="component" value="Unassembled WGS sequence"/>
</dbReference>
<name>A0AA88JI30_FICCA</name>